<dbReference type="Pfam" id="PF18939">
    <property type="entry name" value="DUF5686"/>
    <property type="match status" value="1"/>
</dbReference>
<keyword evidence="3" id="KW-1185">Reference proteome</keyword>
<dbReference type="AlphaFoldDB" id="A0A6I4IF57"/>
<comment type="caution">
    <text evidence="2">The sequence shown here is derived from an EMBL/GenBank/DDBJ whole genome shotgun (WGS) entry which is preliminary data.</text>
</comment>
<feature type="signal peptide" evidence="1">
    <location>
        <begin position="1"/>
        <end position="25"/>
    </location>
</feature>
<accession>A0A6I4IF57</accession>
<keyword evidence="1" id="KW-0732">Signal</keyword>
<organism evidence="2 3">
    <name type="scientific">Mucilaginibacter aquatilis</name>
    <dbReference type="NCBI Taxonomy" id="1517760"/>
    <lineage>
        <taxon>Bacteria</taxon>
        <taxon>Pseudomonadati</taxon>
        <taxon>Bacteroidota</taxon>
        <taxon>Sphingobacteriia</taxon>
        <taxon>Sphingobacteriales</taxon>
        <taxon>Sphingobacteriaceae</taxon>
        <taxon>Mucilaginibacter</taxon>
    </lineage>
</organism>
<name>A0A6I4IF57_9SPHI</name>
<dbReference type="EMBL" id="WQLA01000006">
    <property type="protein sequence ID" value="MVN92368.1"/>
    <property type="molecule type" value="Genomic_DNA"/>
</dbReference>
<keyword evidence="2" id="KW-0645">Protease</keyword>
<reference evidence="2 3" key="1">
    <citation type="submission" date="2019-12" db="EMBL/GenBank/DDBJ databases">
        <title>Mucilaginibacter sp. HME9299 genome sequencing and assembly.</title>
        <authorList>
            <person name="Kang H."/>
            <person name="Kim H."/>
            <person name="Joh K."/>
        </authorList>
    </citation>
    <scope>NUCLEOTIDE SEQUENCE [LARGE SCALE GENOMIC DNA]</scope>
    <source>
        <strain evidence="2 3">HME9299</strain>
    </source>
</reference>
<dbReference type="InterPro" id="IPR008969">
    <property type="entry name" value="CarboxyPept-like_regulatory"/>
</dbReference>
<dbReference type="Gene3D" id="2.60.40.1120">
    <property type="entry name" value="Carboxypeptidase-like, regulatory domain"/>
    <property type="match status" value="1"/>
</dbReference>
<dbReference type="OrthoDB" id="983143at2"/>
<dbReference type="Pfam" id="PF13715">
    <property type="entry name" value="CarbopepD_reg_2"/>
    <property type="match status" value="1"/>
</dbReference>
<dbReference type="GO" id="GO:0004180">
    <property type="term" value="F:carboxypeptidase activity"/>
    <property type="evidence" value="ECO:0007669"/>
    <property type="project" value="UniProtKB-KW"/>
</dbReference>
<sequence>MCYKGYFKYLLVALLLFTAVTAVNAQNTIVTGFVTDAATKQPLSYVTVSFPGTTTGINTDSKGRYTLSTSNRSYTKLQVSFVGYKTSIIDITPGKEQTVNVKLQPDNTELDAVLIRRGKKKKYSNKDNPAVELIRKVIANKEKNRPEAYNYVEYKGYERLNFSFINVSENFSDKKFFRRYKFLLDNRDTTTVPGKNLLPVYLNEKVYQYYYSKNPERKKTTVLGEKGVNFGSFLDSEGIGVYFKHLYQNVDIYANSTVLVTNEFLSPISDAAPSSYKFFITDTIVVDNNKVVELSFTPRNTNDQLFEGSIYITLDGNYAVQKADLTINRKINLNWVKSMHIMLDFARNTDGRYYLSRSNTMADFGMSKNKKGGLFGQRLATFNNYVTNVPRPDTTYQGTQEITSDAVKHRSDDFWAQQRQDTLTGPQSKVYANIDSLGRMKSFRRTVDIASLFLFGYKQIGPFDLGPANAFYSFNPVEGFRLRVGGRTNVEFSKRVLLEGYTAYGFKDQRWKYFLSGTFSLNNSSIFRFPQHYIKVGVQRDTRIPGQELLFLREDNFLLSFKRGNNDKYLYNDNYRIDYLKEFSNHFSIGVGLRKWTQEPAGSLYFDNSINGLANRVHDLTTSEATLTLRYAPHEEFYQGKVYRKSFINKYPIITLNYTKGFKNVFRGEYDYNDISLNIYKHVFMKKLGEADIWIDGGNTFGQVPYPLLTIHRANQTFAYDPISYNLMNFLEFVSDHYASINVDQHFKGLLFNRIPLLKKLKWREVASVKSLWGGIRDENNPDLHPSLYEFPKESNGAPITYALGSKPYVEGSVGIENIFKVLRVDLVRRFNYLDHANIADWGIRTRIQFIF</sequence>
<keyword evidence="2" id="KW-0378">Hydrolase</keyword>
<feature type="chain" id="PRO_5026326164" evidence="1">
    <location>
        <begin position="26"/>
        <end position="852"/>
    </location>
</feature>
<dbReference type="InterPro" id="IPR043741">
    <property type="entry name" value="DUF5686"/>
</dbReference>
<dbReference type="SUPFAM" id="SSF49464">
    <property type="entry name" value="Carboxypeptidase regulatory domain-like"/>
    <property type="match status" value="1"/>
</dbReference>
<keyword evidence="2" id="KW-0121">Carboxypeptidase</keyword>
<evidence type="ECO:0000313" key="3">
    <source>
        <dbReference type="Proteomes" id="UP000434850"/>
    </source>
</evidence>
<evidence type="ECO:0000313" key="2">
    <source>
        <dbReference type="EMBL" id="MVN92368.1"/>
    </source>
</evidence>
<evidence type="ECO:0000256" key="1">
    <source>
        <dbReference type="SAM" id="SignalP"/>
    </source>
</evidence>
<gene>
    <name evidence="2" type="ORF">GO816_14625</name>
</gene>
<dbReference type="Proteomes" id="UP000434850">
    <property type="component" value="Unassembled WGS sequence"/>
</dbReference>
<proteinExistence type="predicted"/>
<protein>
    <submittedName>
        <fullName evidence="2">Carboxypeptidase-like regulatory domain-containing protein</fullName>
    </submittedName>
</protein>